<dbReference type="Gene3D" id="3.30.1540.10">
    <property type="entry name" value="formyl-coa transferase, domain 3"/>
    <property type="match status" value="1"/>
</dbReference>
<reference evidence="2 3" key="1">
    <citation type="submission" date="2024-06" db="EMBL/GenBank/DDBJ databases">
        <title>Sorghum-associated microbial communities from plants grown in Nebraska, USA.</title>
        <authorList>
            <person name="Schachtman D."/>
        </authorList>
    </citation>
    <scope>NUCLEOTIDE SEQUENCE [LARGE SCALE GENOMIC DNA]</scope>
    <source>
        <strain evidence="2 3">2709</strain>
    </source>
</reference>
<dbReference type="InterPro" id="IPR050509">
    <property type="entry name" value="CoA-transferase_III"/>
</dbReference>
<dbReference type="EMBL" id="JBEPSH010000002">
    <property type="protein sequence ID" value="MET4575721.1"/>
    <property type="molecule type" value="Genomic_DNA"/>
</dbReference>
<dbReference type="EC" id="5.4.1.3" evidence="2"/>
<dbReference type="InterPro" id="IPR044855">
    <property type="entry name" value="CoA-Trfase_III_dom3_sf"/>
</dbReference>
<proteinExistence type="predicted"/>
<dbReference type="Proteomes" id="UP001549320">
    <property type="component" value="Unassembled WGS sequence"/>
</dbReference>
<dbReference type="GO" id="GO:0016853">
    <property type="term" value="F:isomerase activity"/>
    <property type="evidence" value="ECO:0007669"/>
    <property type="project" value="UniProtKB-KW"/>
</dbReference>
<dbReference type="PANTHER" id="PTHR48228:SF5">
    <property type="entry name" value="ALPHA-METHYLACYL-COA RACEMASE"/>
    <property type="match status" value="1"/>
</dbReference>
<evidence type="ECO:0000313" key="3">
    <source>
        <dbReference type="Proteomes" id="UP001549320"/>
    </source>
</evidence>
<name>A0ABV2Q3X0_9BURK</name>
<sequence>MYSILNGLRVVECASFIAAPSCALHLHQMGAQVIRIDPLGGGPDARRWPRGPDGNSLYWDGLNKGKQSVSINFSSPEGRELITQLVCAPGDGAGLFVTNFPANGFLSHERLAKQREDLITARVMGWADGSPAVDYTVNAAIGVPYMTGPTRPESDAGQAEPVNHVLPAWDLLTGAYAAFALLAAERHRQATGQGQEIRVPLSDVAIASLGHIGQIAEVLTQGDRPRMGNALFGAFGRDFVTADAQRLMVVAITSRQWAGLLEALGLLEAVGRIERARGVSFASDEGLRFEYRDVLTPLVEAAIGSRDAADLASAFDAHGVCWGHYRTLAEALTDEPRLVAQNPIFSPVVDAKGATYPTPGAAATLTKSTRSAPVRAPRQGEHTDQVLAEVLGLSSAQIGRLHDSHCVAGQTP</sequence>
<feature type="region of interest" description="Disordered" evidence="1">
    <location>
        <begin position="360"/>
        <end position="381"/>
    </location>
</feature>
<dbReference type="Pfam" id="PF02515">
    <property type="entry name" value="CoA_transf_3"/>
    <property type="match status" value="1"/>
</dbReference>
<dbReference type="InterPro" id="IPR003673">
    <property type="entry name" value="CoA-Trfase_fam_III"/>
</dbReference>
<comment type="caution">
    <text evidence="2">The sequence shown here is derived from an EMBL/GenBank/DDBJ whole genome shotgun (WGS) entry which is preliminary data.</text>
</comment>
<keyword evidence="3" id="KW-1185">Reference proteome</keyword>
<dbReference type="SUPFAM" id="SSF89796">
    <property type="entry name" value="CoA-transferase family III (CaiB/BaiF)"/>
    <property type="match status" value="1"/>
</dbReference>
<dbReference type="RefSeq" id="WP_354441361.1">
    <property type="nucleotide sequence ID" value="NZ_JBEPSH010000002.1"/>
</dbReference>
<protein>
    <submittedName>
        <fullName evidence="2">2-methylfumaryl-CoA isomerase</fullName>
        <ecNumber evidence="2">5.4.1.3</ecNumber>
    </submittedName>
</protein>
<dbReference type="InterPro" id="IPR023606">
    <property type="entry name" value="CoA-Trfase_III_dom_1_sf"/>
</dbReference>
<dbReference type="PANTHER" id="PTHR48228">
    <property type="entry name" value="SUCCINYL-COA--D-CITRAMALATE COA-TRANSFERASE"/>
    <property type="match status" value="1"/>
</dbReference>
<accession>A0ABV2Q3X0</accession>
<evidence type="ECO:0000256" key="1">
    <source>
        <dbReference type="SAM" id="MobiDB-lite"/>
    </source>
</evidence>
<evidence type="ECO:0000313" key="2">
    <source>
        <dbReference type="EMBL" id="MET4575721.1"/>
    </source>
</evidence>
<organism evidence="2 3">
    <name type="scientific">Ottowia thiooxydans</name>
    <dbReference type="NCBI Taxonomy" id="219182"/>
    <lineage>
        <taxon>Bacteria</taxon>
        <taxon>Pseudomonadati</taxon>
        <taxon>Pseudomonadota</taxon>
        <taxon>Betaproteobacteria</taxon>
        <taxon>Burkholderiales</taxon>
        <taxon>Comamonadaceae</taxon>
        <taxon>Ottowia</taxon>
    </lineage>
</organism>
<keyword evidence="2" id="KW-0413">Isomerase</keyword>
<dbReference type="Gene3D" id="3.40.50.10540">
    <property type="entry name" value="Crotonobetainyl-coa:carnitine coa-transferase, domain 1"/>
    <property type="match status" value="1"/>
</dbReference>
<gene>
    <name evidence="2" type="ORF">ABIE13_000821</name>
</gene>